<protein>
    <recommendedName>
        <fullName evidence="4">TrbC/VIRB2 family protein</fullName>
    </recommendedName>
</protein>
<dbReference type="RefSeq" id="WP_089245836.1">
    <property type="nucleotide sequence ID" value="NZ_FZPH01000002.1"/>
</dbReference>
<reference evidence="2 3" key="1">
    <citation type="submission" date="2017-06" db="EMBL/GenBank/DDBJ databases">
        <authorList>
            <person name="Kim H.J."/>
            <person name="Triplett B.A."/>
        </authorList>
    </citation>
    <scope>NUCLEOTIDE SEQUENCE [LARGE SCALE GENOMIC DNA]</scope>
    <source>
        <strain evidence="2 3">CGMCC 4.5593</strain>
    </source>
</reference>
<keyword evidence="1" id="KW-1133">Transmembrane helix</keyword>
<dbReference type="Pfam" id="PF18895">
    <property type="entry name" value="T4SS_pilin"/>
    <property type="match status" value="1"/>
</dbReference>
<name>A0A239J2D5_9ACTN</name>
<accession>A0A239J2D5</accession>
<dbReference type="Proteomes" id="UP000198362">
    <property type="component" value="Unassembled WGS sequence"/>
</dbReference>
<dbReference type="InterPro" id="IPR043993">
    <property type="entry name" value="T4SS_pilin"/>
</dbReference>
<feature type="transmembrane region" description="Helical" evidence="1">
    <location>
        <begin position="73"/>
        <end position="93"/>
    </location>
</feature>
<evidence type="ECO:0000313" key="2">
    <source>
        <dbReference type="EMBL" id="SNS98824.1"/>
    </source>
</evidence>
<feature type="transmembrane region" description="Helical" evidence="1">
    <location>
        <begin position="29"/>
        <end position="52"/>
    </location>
</feature>
<proteinExistence type="predicted"/>
<keyword evidence="1" id="KW-0812">Transmembrane</keyword>
<evidence type="ECO:0008006" key="4">
    <source>
        <dbReference type="Google" id="ProtNLM"/>
    </source>
</evidence>
<gene>
    <name evidence="2" type="ORF">SAMN05421812_102642</name>
</gene>
<dbReference type="AlphaFoldDB" id="A0A239J2D5"/>
<keyword evidence="3" id="KW-1185">Reference proteome</keyword>
<organism evidence="2 3">
    <name type="scientific">Asanoa hainanensis</name>
    <dbReference type="NCBI Taxonomy" id="560556"/>
    <lineage>
        <taxon>Bacteria</taxon>
        <taxon>Bacillati</taxon>
        <taxon>Actinomycetota</taxon>
        <taxon>Actinomycetes</taxon>
        <taxon>Micromonosporales</taxon>
        <taxon>Micromonosporaceae</taxon>
        <taxon>Asanoa</taxon>
    </lineage>
</organism>
<sequence length="95" mass="9958">MHTTLSLLADAVAAAPAAPKSIYEVIDGITGWVMGILGAVATMFFVIGALLYMGAGGDTSRVEQAKGYFKRSLLGYALAVMSPVLLQILQGILRN</sequence>
<evidence type="ECO:0000313" key="3">
    <source>
        <dbReference type="Proteomes" id="UP000198362"/>
    </source>
</evidence>
<dbReference type="OrthoDB" id="4566527at2"/>
<evidence type="ECO:0000256" key="1">
    <source>
        <dbReference type="SAM" id="Phobius"/>
    </source>
</evidence>
<dbReference type="EMBL" id="FZPH01000002">
    <property type="protein sequence ID" value="SNS98824.1"/>
    <property type="molecule type" value="Genomic_DNA"/>
</dbReference>
<keyword evidence="1" id="KW-0472">Membrane</keyword>